<dbReference type="EMBL" id="JACHIA010000025">
    <property type="protein sequence ID" value="MBB6073503.1"/>
    <property type="molecule type" value="Genomic_DNA"/>
</dbReference>
<organism evidence="1 2">
    <name type="scientific">Longimicrobium terrae</name>
    <dbReference type="NCBI Taxonomy" id="1639882"/>
    <lineage>
        <taxon>Bacteria</taxon>
        <taxon>Pseudomonadati</taxon>
        <taxon>Gemmatimonadota</taxon>
        <taxon>Longimicrobiia</taxon>
        <taxon>Longimicrobiales</taxon>
        <taxon>Longimicrobiaceae</taxon>
        <taxon>Longimicrobium</taxon>
    </lineage>
</organism>
<evidence type="ECO:0000313" key="2">
    <source>
        <dbReference type="Proteomes" id="UP000582837"/>
    </source>
</evidence>
<comment type="caution">
    <text evidence="1">The sequence shown here is derived from an EMBL/GenBank/DDBJ whole genome shotgun (WGS) entry which is preliminary data.</text>
</comment>
<protein>
    <submittedName>
        <fullName evidence="1">Uncharacterized protein</fullName>
    </submittedName>
</protein>
<gene>
    <name evidence="1" type="ORF">HNQ61_005173</name>
</gene>
<accession>A0A841H6D0</accession>
<dbReference type="AlphaFoldDB" id="A0A841H6D0"/>
<name>A0A841H6D0_9BACT</name>
<keyword evidence="2" id="KW-1185">Reference proteome</keyword>
<dbReference type="Proteomes" id="UP000582837">
    <property type="component" value="Unassembled WGS sequence"/>
</dbReference>
<reference evidence="1 2" key="1">
    <citation type="submission" date="2020-08" db="EMBL/GenBank/DDBJ databases">
        <title>Genomic Encyclopedia of Type Strains, Phase IV (KMG-IV): sequencing the most valuable type-strain genomes for metagenomic binning, comparative biology and taxonomic classification.</title>
        <authorList>
            <person name="Goeker M."/>
        </authorList>
    </citation>
    <scope>NUCLEOTIDE SEQUENCE [LARGE SCALE GENOMIC DNA]</scope>
    <source>
        <strain evidence="1 2">DSM 29007</strain>
    </source>
</reference>
<sequence>MKGTPMLAELIIVLLTVDTSKLDSILNLIR</sequence>
<proteinExistence type="predicted"/>
<evidence type="ECO:0000313" key="1">
    <source>
        <dbReference type="EMBL" id="MBB6073503.1"/>
    </source>
</evidence>